<accession>A0A5C6B6G7</accession>
<evidence type="ECO:0000256" key="1">
    <source>
        <dbReference type="SAM" id="Phobius"/>
    </source>
</evidence>
<evidence type="ECO:0000313" key="3">
    <source>
        <dbReference type="Proteomes" id="UP000320176"/>
    </source>
</evidence>
<comment type="caution">
    <text evidence="2">The sequence shown here is derived from an EMBL/GenBank/DDBJ whole genome shotgun (WGS) entry which is preliminary data.</text>
</comment>
<keyword evidence="1" id="KW-0472">Membrane</keyword>
<feature type="transmembrane region" description="Helical" evidence="1">
    <location>
        <begin position="12"/>
        <end position="42"/>
    </location>
</feature>
<reference evidence="2 3" key="1">
    <citation type="submission" date="2019-02" db="EMBL/GenBank/DDBJ databases">
        <title>Deep-cultivation of Planctomycetes and their phenomic and genomic characterization uncovers novel biology.</title>
        <authorList>
            <person name="Wiegand S."/>
            <person name="Jogler M."/>
            <person name="Boedeker C."/>
            <person name="Pinto D."/>
            <person name="Vollmers J."/>
            <person name="Rivas-Marin E."/>
            <person name="Kohn T."/>
            <person name="Peeters S.H."/>
            <person name="Heuer A."/>
            <person name="Rast P."/>
            <person name="Oberbeckmann S."/>
            <person name="Bunk B."/>
            <person name="Jeske O."/>
            <person name="Meyerdierks A."/>
            <person name="Storesund J.E."/>
            <person name="Kallscheuer N."/>
            <person name="Luecker S."/>
            <person name="Lage O.M."/>
            <person name="Pohl T."/>
            <person name="Merkel B.J."/>
            <person name="Hornburger P."/>
            <person name="Mueller R.-W."/>
            <person name="Bruemmer F."/>
            <person name="Labrenz M."/>
            <person name="Spormann A.M."/>
            <person name="Op Den Camp H."/>
            <person name="Overmann J."/>
            <person name="Amann R."/>
            <person name="Jetten M.S.M."/>
            <person name="Mascher T."/>
            <person name="Medema M.H."/>
            <person name="Devos D.P."/>
            <person name="Kaster A.-K."/>
            <person name="Ovreas L."/>
            <person name="Rohde M."/>
            <person name="Galperin M.Y."/>
            <person name="Jogler C."/>
        </authorList>
    </citation>
    <scope>NUCLEOTIDE SEQUENCE [LARGE SCALE GENOMIC DNA]</scope>
    <source>
        <strain evidence="2 3">Pla52n</strain>
    </source>
</reference>
<proteinExistence type="predicted"/>
<gene>
    <name evidence="2" type="ORF">Pla52n_01110</name>
</gene>
<dbReference type="OrthoDB" id="248376at2"/>
<dbReference type="InterPro" id="IPR012902">
    <property type="entry name" value="N_methyl_site"/>
</dbReference>
<dbReference type="AlphaFoldDB" id="A0A5C6B6G7"/>
<keyword evidence="1" id="KW-1133">Transmembrane helix</keyword>
<keyword evidence="3" id="KW-1185">Reference proteome</keyword>
<organism evidence="2 3">
    <name type="scientific">Stieleria varia</name>
    <dbReference type="NCBI Taxonomy" id="2528005"/>
    <lineage>
        <taxon>Bacteria</taxon>
        <taxon>Pseudomonadati</taxon>
        <taxon>Planctomycetota</taxon>
        <taxon>Planctomycetia</taxon>
        <taxon>Pirellulales</taxon>
        <taxon>Pirellulaceae</taxon>
        <taxon>Stieleria</taxon>
    </lineage>
</organism>
<protein>
    <submittedName>
        <fullName evidence="2">Uncharacterized protein</fullName>
    </submittedName>
</protein>
<dbReference type="Proteomes" id="UP000320176">
    <property type="component" value="Unassembled WGS sequence"/>
</dbReference>
<dbReference type="RefSeq" id="WP_146517750.1">
    <property type="nucleotide sequence ID" value="NZ_CP151726.1"/>
</dbReference>
<keyword evidence="1" id="KW-0812">Transmembrane</keyword>
<name>A0A5C6B6G7_9BACT</name>
<dbReference type="EMBL" id="SJPN01000001">
    <property type="protein sequence ID" value="TWU07538.1"/>
    <property type="molecule type" value="Genomic_DNA"/>
</dbReference>
<dbReference type="NCBIfam" id="TIGR02532">
    <property type="entry name" value="IV_pilin_GFxxxE"/>
    <property type="match status" value="1"/>
</dbReference>
<sequence>MRSTLGRERAGFTFIELIAAMAAASVLMVSLLATVLIATSLLQPNTSAQQETRDRSIEDRISSDLRYATAIDSSPSYGFNVTRASVTTGSSESLSYESYIDGLTRGVNGDASVTLDIAAPSHQSHVDGYSAPTSASQAYYPRVRAVNSVASPGTVGSLSCPLPNGVKDGDLLLLVTTYRSAPFVLISPGGWNFINFAYRDGMVIDARYTYYNSSMPPDVTAFFFFDTGEIGISIYAIENAHPYSPILGSVSSSGEAYAGNSLSHPAALQSGTHAEGDLNLQLIIADESPIASSTLGMPGFTDVIRRTVAPYSSKRFSSGSATRNGPISTTFAPRVWFQQDAPWAMLSVRIGGPDA</sequence>
<evidence type="ECO:0000313" key="2">
    <source>
        <dbReference type="EMBL" id="TWU07538.1"/>
    </source>
</evidence>